<sequence length="129" mass="13969">MPSIKPYVLTSIATLLAGAMLLVVWMYRHPPEIPRFGRVDIARLVAHQQQSMVQRIKPGLDAQEQAKLFEEAKAFGARLDAGLEEVSRGCACALVNTAALLKTSDSRIPDLTEQVAQATGLVLPASTTK</sequence>
<keyword evidence="2" id="KW-1185">Reference proteome</keyword>
<organism evidence="1 2">
    <name type="scientific">Denitratisoma oestradiolicum</name>
    <dbReference type="NCBI Taxonomy" id="311182"/>
    <lineage>
        <taxon>Bacteria</taxon>
        <taxon>Pseudomonadati</taxon>
        <taxon>Pseudomonadota</taxon>
        <taxon>Betaproteobacteria</taxon>
        <taxon>Nitrosomonadales</taxon>
        <taxon>Sterolibacteriaceae</taxon>
        <taxon>Denitratisoma</taxon>
    </lineage>
</organism>
<reference evidence="1 2" key="1">
    <citation type="submission" date="2020-03" db="EMBL/GenBank/DDBJ databases">
        <authorList>
            <consortium name="Genoscope - CEA"/>
            <person name="William W."/>
        </authorList>
    </citation>
    <scope>NUCLEOTIDE SEQUENCE [LARGE SCALE GENOMIC DNA]</scope>
    <source>
        <strain evidence="2">DSM 16959</strain>
    </source>
</reference>
<accession>A0A6S6Y174</accession>
<evidence type="ECO:0000313" key="2">
    <source>
        <dbReference type="Proteomes" id="UP000515733"/>
    </source>
</evidence>
<proteinExistence type="predicted"/>
<dbReference type="EMBL" id="LR778301">
    <property type="protein sequence ID" value="CAB1368971.1"/>
    <property type="molecule type" value="Genomic_DNA"/>
</dbReference>
<dbReference type="AlphaFoldDB" id="A0A6S6Y174"/>
<dbReference type="KEGG" id="doe:DENOEST_1806"/>
<evidence type="ECO:0000313" key="1">
    <source>
        <dbReference type="EMBL" id="CAB1368971.1"/>
    </source>
</evidence>
<dbReference type="Proteomes" id="UP000515733">
    <property type="component" value="Chromosome"/>
</dbReference>
<name>A0A6S6Y174_9PROT</name>
<protein>
    <submittedName>
        <fullName evidence="1">Uncharacterized protein</fullName>
    </submittedName>
</protein>
<gene>
    <name evidence="1" type="ORF">DENOEST_1806</name>
</gene>